<dbReference type="EMBL" id="KZ559162">
    <property type="protein sequence ID" value="PLB35459.1"/>
    <property type="molecule type" value="Genomic_DNA"/>
</dbReference>
<proteinExistence type="predicted"/>
<keyword evidence="2" id="KW-0472">Membrane</keyword>
<name>A0A2I2F486_ASPCN</name>
<feature type="compositionally biased region" description="Polar residues" evidence="1">
    <location>
        <begin position="9"/>
        <end position="29"/>
    </location>
</feature>
<dbReference type="Proteomes" id="UP000234585">
    <property type="component" value="Unassembled WGS sequence"/>
</dbReference>
<gene>
    <name evidence="3" type="ORF">BDW47DRAFT_110373</name>
</gene>
<evidence type="ECO:0000256" key="2">
    <source>
        <dbReference type="SAM" id="Phobius"/>
    </source>
</evidence>
<dbReference type="AlphaFoldDB" id="A0A2I2F486"/>
<dbReference type="GeneID" id="36520863"/>
<dbReference type="RefSeq" id="XP_024669471.1">
    <property type="nucleotide sequence ID" value="XM_024813703.1"/>
</dbReference>
<keyword evidence="2" id="KW-1133">Transmembrane helix</keyword>
<keyword evidence="2" id="KW-0812">Transmembrane</keyword>
<feature type="transmembrane region" description="Helical" evidence="2">
    <location>
        <begin position="54"/>
        <end position="77"/>
    </location>
</feature>
<reference evidence="3 4" key="1">
    <citation type="submission" date="2017-12" db="EMBL/GenBank/DDBJ databases">
        <authorList>
            <consortium name="DOE Joint Genome Institute"/>
            <person name="Haridas S."/>
            <person name="Kjaerbolling I."/>
            <person name="Vesth T.C."/>
            <person name="Frisvad J.C."/>
            <person name="Nybo J.L."/>
            <person name="Theobald S."/>
            <person name="Kuo A."/>
            <person name="Bowyer P."/>
            <person name="Matsuda Y."/>
            <person name="Mondo S."/>
            <person name="Lyhne E.K."/>
            <person name="Kogle M.E."/>
            <person name="Clum A."/>
            <person name="Lipzen A."/>
            <person name="Salamov A."/>
            <person name="Ngan C.Y."/>
            <person name="Daum C."/>
            <person name="Chiniquy J."/>
            <person name="Barry K."/>
            <person name="LaButti K."/>
            <person name="Simmons B.A."/>
            <person name="Magnuson J.K."/>
            <person name="Mortensen U.H."/>
            <person name="Larsen T.O."/>
            <person name="Grigoriev I.V."/>
            <person name="Baker S.E."/>
            <person name="Andersen M.R."/>
            <person name="Nordberg H.P."/>
            <person name="Cantor M.N."/>
            <person name="Hua S.X."/>
        </authorList>
    </citation>
    <scope>NUCLEOTIDE SEQUENCE [LARGE SCALE GENOMIC DNA]</scope>
    <source>
        <strain evidence="3 4">CBS 102.13</strain>
    </source>
</reference>
<protein>
    <submittedName>
        <fullName evidence="3">Uncharacterized protein</fullName>
    </submittedName>
</protein>
<organism evidence="3 4">
    <name type="scientific">Aspergillus candidus</name>
    <dbReference type="NCBI Taxonomy" id="41067"/>
    <lineage>
        <taxon>Eukaryota</taxon>
        <taxon>Fungi</taxon>
        <taxon>Dikarya</taxon>
        <taxon>Ascomycota</taxon>
        <taxon>Pezizomycotina</taxon>
        <taxon>Eurotiomycetes</taxon>
        <taxon>Eurotiomycetidae</taxon>
        <taxon>Eurotiales</taxon>
        <taxon>Aspergillaceae</taxon>
        <taxon>Aspergillus</taxon>
        <taxon>Aspergillus subgen. Circumdati</taxon>
    </lineage>
</organism>
<evidence type="ECO:0000313" key="4">
    <source>
        <dbReference type="Proteomes" id="UP000234585"/>
    </source>
</evidence>
<sequence length="91" mass="10410">MHRDEFRSQPRQRTSPQSEIRQGEVTSKRQMTKHANLVIFQDISFVSVATRMSVNILVVILGIGEMSWNFILLLGCVSLHKMVHGDWVVTS</sequence>
<accession>A0A2I2F486</accession>
<evidence type="ECO:0000256" key="1">
    <source>
        <dbReference type="SAM" id="MobiDB-lite"/>
    </source>
</evidence>
<feature type="region of interest" description="Disordered" evidence="1">
    <location>
        <begin position="1"/>
        <end position="30"/>
    </location>
</feature>
<keyword evidence="4" id="KW-1185">Reference proteome</keyword>
<evidence type="ECO:0000313" key="3">
    <source>
        <dbReference type="EMBL" id="PLB35459.1"/>
    </source>
</evidence>